<reference evidence="4" key="1">
    <citation type="journal article" date="2019" name="Int. J. Syst. Evol. Microbiol.">
        <title>The Global Catalogue of Microorganisms (GCM) 10K type strain sequencing project: providing services to taxonomists for standard genome sequencing and annotation.</title>
        <authorList>
            <consortium name="The Broad Institute Genomics Platform"/>
            <consortium name="The Broad Institute Genome Sequencing Center for Infectious Disease"/>
            <person name="Wu L."/>
            <person name="Ma J."/>
        </authorList>
    </citation>
    <scope>NUCLEOTIDE SEQUENCE [LARGE SCALE GENOMIC DNA]</scope>
    <source>
        <strain evidence="4">JCM 17630</strain>
    </source>
</reference>
<dbReference type="InterPro" id="IPR013320">
    <property type="entry name" value="ConA-like_dom_sf"/>
</dbReference>
<feature type="chain" id="PRO_5046535282" description="LamG-like jellyroll fold domain-containing protein" evidence="2">
    <location>
        <begin position="20"/>
        <end position="694"/>
    </location>
</feature>
<dbReference type="InterPro" id="IPR051677">
    <property type="entry name" value="AfsR-DnrI-RedD_regulator"/>
</dbReference>
<dbReference type="Pfam" id="PF13385">
    <property type="entry name" value="Laminin_G_3"/>
    <property type="match status" value="2"/>
</dbReference>
<proteinExistence type="predicted"/>
<evidence type="ECO:0000256" key="2">
    <source>
        <dbReference type="SAM" id="SignalP"/>
    </source>
</evidence>
<comment type="caution">
    <text evidence="3">The sequence shown here is derived from an EMBL/GenBank/DDBJ whole genome shotgun (WGS) entry which is preliminary data.</text>
</comment>
<evidence type="ECO:0008006" key="5">
    <source>
        <dbReference type="Google" id="ProtNLM"/>
    </source>
</evidence>
<keyword evidence="1" id="KW-0812">Transmembrane</keyword>
<protein>
    <recommendedName>
        <fullName evidence="5">LamG-like jellyroll fold domain-containing protein</fullName>
    </recommendedName>
</protein>
<feature type="signal peptide" evidence="2">
    <location>
        <begin position="1"/>
        <end position="19"/>
    </location>
</feature>
<dbReference type="PANTHER" id="PTHR35807">
    <property type="entry name" value="TRANSCRIPTIONAL REGULATOR REDD-RELATED"/>
    <property type="match status" value="1"/>
</dbReference>
<keyword evidence="2" id="KW-0732">Signal</keyword>
<dbReference type="EMBL" id="BAABCA010000005">
    <property type="protein sequence ID" value="GAA4237949.1"/>
    <property type="molecule type" value="Genomic_DNA"/>
</dbReference>
<keyword evidence="1" id="KW-0472">Membrane</keyword>
<evidence type="ECO:0000313" key="4">
    <source>
        <dbReference type="Proteomes" id="UP001501496"/>
    </source>
</evidence>
<accession>A0ABP8CDP5</accession>
<dbReference type="SUPFAM" id="SSF49899">
    <property type="entry name" value="Concanavalin A-like lectins/glucanases"/>
    <property type="match status" value="2"/>
</dbReference>
<sequence length="694" mass="80758">MRFKAILFFTTVLTIKLFAQTPQFEPFFSEDLNALCEHVTHNLKSNNKDFVRGRVVDFILSADSTFTIKNNRRKSDLSVSFWFLPKKLDVHSGTLFGEENLFYFRYLSNRQLQFNYYLKKDVNTVSLLSDNIWQHIGFSIAQTGELKIYYNGDLVLKENMPSDWWKRKRAKFIVGNDRYGVKAEGSLDRLKIWNTVLPEAYFKKDYEASLLQTNLYHKLLAYLPLQGSLTDYSSSPKIIKLAKDVDFIKDSVKGFVANFKTEASFLRLDKLKFDNQITIASWVKPIVKPGVVGIAGNTDFSLRYKPTTQSMWFSVPMMFKIQSTQPKRDLNSWVHLAITVNYNHKVNFYINGELVDSKPVGGNTGKEDYIQIGKSLWGDTFNGQMSQFAIWSKVLSSKEIKTVYEGQLEVDKLSLNSSANSKWYVIYLVLLGLFLMAVFLFFRLKKKGKQVEVVSGFVPKEFPVKNAIFLFDKFRAFNKDGKDVSHEFTPTLVRLFSLILLFPRVTKRYISSAELSDILWETESVSQQKNNRGTNMHRLRKILKNFDGLSLNYQNRKWKFDIKDGVFVDTVFYNNHSINLVVNYPYKNLQLCRPLKDKNFDNIILQLNEQHLEKVRELCLTALNNKHWKILRKSARLWLSIDPLSEMALKYQITALLGLNEKQLALNRYKTFVLNYKETLNENLSVSFEDCMLN</sequence>
<dbReference type="PANTHER" id="PTHR35807:SF1">
    <property type="entry name" value="TRANSCRIPTIONAL REGULATOR REDD"/>
    <property type="match status" value="1"/>
</dbReference>
<gene>
    <name evidence="3" type="ORF">GCM10022291_26530</name>
</gene>
<feature type="transmembrane region" description="Helical" evidence="1">
    <location>
        <begin position="423"/>
        <end position="442"/>
    </location>
</feature>
<keyword evidence="4" id="KW-1185">Reference proteome</keyword>
<organism evidence="3 4">
    <name type="scientific">Postechiella marina</name>
    <dbReference type="NCBI Taxonomy" id="943941"/>
    <lineage>
        <taxon>Bacteria</taxon>
        <taxon>Pseudomonadati</taxon>
        <taxon>Bacteroidota</taxon>
        <taxon>Flavobacteriia</taxon>
        <taxon>Flavobacteriales</taxon>
        <taxon>Flavobacteriaceae</taxon>
        <taxon>Postechiella</taxon>
    </lineage>
</organism>
<name>A0ABP8CDP5_9FLAO</name>
<dbReference type="Proteomes" id="UP001501496">
    <property type="component" value="Unassembled WGS sequence"/>
</dbReference>
<evidence type="ECO:0000313" key="3">
    <source>
        <dbReference type="EMBL" id="GAA4237949.1"/>
    </source>
</evidence>
<dbReference type="Gene3D" id="2.60.120.200">
    <property type="match status" value="2"/>
</dbReference>
<keyword evidence="1" id="KW-1133">Transmembrane helix</keyword>
<dbReference type="RefSeq" id="WP_344788771.1">
    <property type="nucleotide sequence ID" value="NZ_BAABCA010000005.1"/>
</dbReference>
<evidence type="ECO:0000256" key="1">
    <source>
        <dbReference type="SAM" id="Phobius"/>
    </source>
</evidence>